<evidence type="ECO:0000313" key="1">
    <source>
        <dbReference type="Proteomes" id="UP000887540"/>
    </source>
</evidence>
<sequence>MDFEFQLHIYKLEYCKWQKSACTVPKAFVCETYSETTTSSTCPTPVVSVKPVCKSGYTYYDQWNTCYKYFTTGLTWSDAEKSCVND</sequence>
<dbReference type="WBParaSite" id="ACRNAN_scaffold11588.g10408.t1">
    <property type="protein sequence ID" value="ACRNAN_scaffold11588.g10408.t1"/>
    <property type="gene ID" value="ACRNAN_scaffold11588.g10408"/>
</dbReference>
<name>A0A914CKH0_9BILA</name>
<reference evidence="2" key="1">
    <citation type="submission" date="2022-11" db="UniProtKB">
        <authorList>
            <consortium name="WormBaseParasite"/>
        </authorList>
    </citation>
    <scope>IDENTIFICATION</scope>
</reference>
<evidence type="ECO:0000313" key="2">
    <source>
        <dbReference type="WBParaSite" id="ACRNAN_scaffold11588.g10408.t1"/>
    </source>
</evidence>
<proteinExistence type="predicted"/>
<dbReference type="Proteomes" id="UP000887540">
    <property type="component" value="Unplaced"/>
</dbReference>
<protein>
    <submittedName>
        <fullName evidence="2">Uncharacterized protein</fullName>
    </submittedName>
</protein>
<dbReference type="AlphaFoldDB" id="A0A914CKH0"/>
<accession>A0A914CKH0</accession>
<organism evidence="1 2">
    <name type="scientific">Acrobeloides nanus</name>
    <dbReference type="NCBI Taxonomy" id="290746"/>
    <lineage>
        <taxon>Eukaryota</taxon>
        <taxon>Metazoa</taxon>
        <taxon>Ecdysozoa</taxon>
        <taxon>Nematoda</taxon>
        <taxon>Chromadorea</taxon>
        <taxon>Rhabditida</taxon>
        <taxon>Tylenchina</taxon>
        <taxon>Cephalobomorpha</taxon>
        <taxon>Cephaloboidea</taxon>
        <taxon>Cephalobidae</taxon>
        <taxon>Acrobeloides</taxon>
    </lineage>
</organism>
<keyword evidence="1" id="KW-1185">Reference proteome</keyword>
<dbReference type="SUPFAM" id="SSF56436">
    <property type="entry name" value="C-type lectin-like"/>
    <property type="match status" value="1"/>
</dbReference>
<dbReference type="InterPro" id="IPR016187">
    <property type="entry name" value="CTDL_fold"/>
</dbReference>